<evidence type="ECO:0000256" key="1">
    <source>
        <dbReference type="SAM" id="Phobius"/>
    </source>
</evidence>
<comment type="caution">
    <text evidence="3">The sequence shown here is derived from an EMBL/GenBank/DDBJ whole genome shotgun (WGS) entry which is preliminary data.</text>
</comment>
<feature type="transmembrane region" description="Helical" evidence="1">
    <location>
        <begin position="138"/>
        <end position="160"/>
    </location>
</feature>
<evidence type="ECO:0000313" key="3">
    <source>
        <dbReference type="EMBL" id="KAK6336260.1"/>
    </source>
</evidence>
<sequence>MLLLLLLLLAAQPRHSRFPLKAPSAEESGVMTQTRSALPSGLSGCLWPSALVSRMSIFFFSRWRCCCCTGCGYRFARSSVRSVSVSVRLVCFASELLVLRGGEEAEPIQFNQPAQTHTHPKFTLSAGGHATKFPPPTIIAASASFLLLLLPILLALLLLFSRLLFLLLPPPLCFFFFFLLLLIRLLLQSSPVPPSTLTLSSLLSSFASSVALPFARSPQSTSVLESPIR</sequence>
<dbReference type="EMBL" id="JAVHNQ010000011">
    <property type="protein sequence ID" value="KAK6336260.1"/>
    <property type="molecule type" value="Genomic_DNA"/>
</dbReference>
<accession>A0AAV9U6H2</accession>
<feature type="signal peptide" evidence="2">
    <location>
        <begin position="1"/>
        <end position="16"/>
    </location>
</feature>
<evidence type="ECO:0000256" key="2">
    <source>
        <dbReference type="SAM" id="SignalP"/>
    </source>
</evidence>
<gene>
    <name evidence="3" type="ORF">TWF696_001821</name>
</gene>
<keyword evidence="4" id="KW-1185">Reference proteome</keyword>
<dbReference type="Proteomes" id="UP001375240">
    <property type="component" value="Unassembled WGS sequence"/>
</dbReference>
<proteinExistence type="predicted"/>
<feature type="transmembrane region" description="Helical" evidence="1">
    <location>
        <begin position="167"/>
        <end position="187"/>
    </location>
</feature>
<organism evidence="3 4">
    <name type="scientific">Orbilia brochopaga</name>
    <dbReference type="NCBI Taxonomy" id="3140254"/>
    <lineage>
        <taxon>Eukaryota</taxon>
        <taxon>Fungi</taxon>
        <taxon>Dikarya</taxon>
        <taxon>Ascomycota</taxon>
        <taxon>Pezizomycotina</taxon>
        <taxon>Orbiliomycetes</taxon>
        <taxon>Orbiliales</taxon>
        <taxon>Orbiliaceae</taxon>
        <taxon>Orbilia</taxon>
    </lineage>
</organism>
<dbReference type="AlphaFoldDB" id="A0AAV9U6H2"/>
<keyword evidence="1" id="KW-1133">Transmembrane helix</keyword>
<evidence type="ECO:0008006" key="5">
    <source>
        <dbReference type="Google" id="ProtNLM"/>
    </source>
</evidence>
<keyword evidence="2" id="KW-0732">Signal</keyword>
<keyword evidence="1" id="KW-0812">Transmembrane</keyword>
<evidence type="ECO:0000313" key="4">
    <source>
        <dbReference type="Proteomes" id="UP001375240"/>
    </source>
</evidence>
<keyword evidence="1" id="KW-0472">Membrane</keyword>
<reference evidence="3 4" key="1">
    <citation type="submission" date="2019-10" db="EMBL/GenBank/DDBJ databases">
        <authorList>
            <person name="Palmer J.M."/>
        </authorList>
    </citation>
    <scope>NUCLEOTIDE SEQUENCE [LARGE SCALE GENOMIC DNA]</scope>
    <source>
        <strain evidence="3 4">TWF696</strain>
    </source>
</reference>
<name>A0AAV9U6H2_9PEZI</name>
<protein>
    <recommendedName>
        <fullName evidence="5">Transmembrane protein</fullName>
    </recommendedName>
</protein>
<feature type="chain" id="PRO_5043855317" description="Transmembrane protein" evidence="2">
    <location>
        <begin position="17"/>
        <end position="229"/>
    </location>
</feature>